<protein>
    <submittedName>
        <fullName evidence="1">Uncharacterized protein</fullName>
    </submittedName>
</protein>
<name>A0A3D5IZ77_9FLAO</name>
<dbReference type="Proteomes" id="UP000264330">
    <property type="component" value="Unassembled WGS sequence"/>
</dbReference>
<proteinExistence type="predicted"/>
<dbReference type="OMA" id="KARWSEM"/>
<sequence length="339" mass="38524">MLVSIKALYFVKDKLINQTFNVMIKHVPFKFFVYSILISLVFACKNDTKIVENKYEIGADTINFQWQKLKQGGITINHGAILIPVTLEGIDKTFKMQLDLGINHNVIYGDTLAAITSAYPELQNNIQHRDGYEVFYNRIQFSNHQLAKEDSLLVRENFGKSENLKDFDIIGTLGANEIKNKILLIDFRSQQLVITNKLEDWEEDTFSFTPLSFKNNQLYLDLIAAGNKHAFVYSTQASLFPLATIDANLFKNITEAKNSETKQLKSWGEEISFAGSDITTKIRIANVNLPINNKKAFFTDAKKVSEVLKTENIKGVIGSDLFMNNTIMIDLVNNRFGIK</sequence>
<evidence type="ECO:0000313" key="2">
    <source>
        <dbReference type="Proteomes" id="UP000264330"/>
    </source>
</evidence>
<dbReference type="AlphaFoldDB" id="A0A3D5IZ77"/>
<comment type="caution">
    <text evidence="1">The sequence shown here is derived from an EMBL/GenBank/DDBJ whole genome shotgun (WGS) entry which is preliminary data.</text>
</comment>
<accession>A0A3D5IZ77</accession>
<gene>
    <name evidence="1" type="ORF">DGQ38_09110</name>
</gene>
<organism evidence="1 2">
    <name type="scientific">Zunongwangia profunda</name>
    <dbReference type="NCBI Taxonomy" id="398743"/>
    <lineage>
        <taxon>Bacteria</taxon>
        <taxon>Pseudomonadati</taxon>
        <taxon>Bacteroidota</taxon>
        <taxon>Flavobacteriia</taxon>
        <taxon>Flavobacteriales</taxon>
        <taxon>Flavobacteriaceae</taxon>
        <taxon>Zunongwangia</taxon>
    </lineage>
</organism>
<reference evidence="1 2" key="1">
    <citation type="journal article" date="2018" name="Nat. Biotechnol.">
        <title>A standardized bacterial taxonomy based on genome phylogeny substantially revises the tree of life.</title>
        <authorList>
            <person name="Parks D.H."/>
            <person name="Chuvochina M."/>
            <person name="Waite D.W."/>
            <person name="Rinke C."/>
            <person name="Skarshewski A."/>
            <person name="Chaumeil P.A."/>
            <person name="Hugenholtz P."/>
        </authorList>
    </citation>
    <scope>NUCLEOTIDE SEQUENCE [LARGE SCALE GENOMIC DNA]</scope>
    <source>
        <strain evidence="1">UBA9359</strain>
    </source>
</reference>
<evidence type="ECO:0000313" key="1">
    <source>
        <dbReference type="EMBL" id="HCV81195.1"/>
    </source>
</evidence>
<dbReference type="EMBL" id="DPMF01000219">
    <property type="protein sequence ID" value="HCV81195.1"/>
    <property type="molecule type" value="Genomic_DNA"/>
</dbReference>